<organism evidence="1 2">
    <name type="scientific">Ceratodon purpureus</name>
    <name type="common">Fire moss</name>
    <name type="synonym">Dicranum purpureum</name>
    <dbReference type="NCBI Taxonomy" id="3225"/>
    <lineage>
        <taxon>Eukaryota</taxon>
        <taxon>Viridiplantae</taxon>
        <taxon>Streptophyta</taxon>
        <taxon>Embryophyta</taxon>
        <taxon>Bryophyta</taxon>
        <taxon>Bryophytina</taxon>
        <taxon>Bryopsida</taxon>
        <taxon>Dicranidae</taxon>
        <taxon>Pseudoditrichales</taxon>
        <taxon>Ditrichaceae</taxon>
        <taxon>Ceratodon</taxon>
    </lineage>
</organism>
<evidence type="ECO:0000313" key="2">
    <source>
        <dbReference type="Proteomes" id="UP000822688"/>
    </source>
</evidence>
<accession>A0A8T0HP58</accession>
<proteinExistence type="predicted"/>
<evidence type="ECO:0000313" key="1">
    <source>
        <dbReference type="EMBL" id="KAG0572664.1"/>
    </source>
</evidence>
<dbReference type="Proteomes" id="UP000822688">
    <property type="component" value="Chromosome V"/>
</dbReference>
<reference evidence="1" key="1">
    <citation type="submission" date="2020-06" db="EMBL/GenBank/DDBJ databases">
        <title>WGS assembly of Ceratodon purpureus strain R40.</title>
        <authorList>
            <person name="Carey S.B."/>
            <person name="Jenkins J."/>
            <person name="Shu S."/>
            <person name="Lovell J.T."/>
            <person name="Sreedasyam A."/>
            <person name="Maumus F."/>
            <person name="Tiley G.P."/>
            <person name="Fernandez-Pozo N."/>
            <person name="Barry K."/>
            <person name="Chen C."/>
            <person name="Wang M."/>
            <person name="Lipzen A."/>
            <person name="Daum C."/>
            <person name="Saski C.A."/>
            <person name="Payton A.C."/>
            <person name="Mcbreen J.C."/>
            <person name="Conrad R.E."/>
            <person name="Kollar L.M."/>
            <person name="Olsson S."/>
            <person name="Huttunen S."/>
            <person name="Landis J.B."/>
            <person name="Wickett N.J."/>
            <person name="Johnson M.G."/>
            <person name="Rensing S.A."/>
            <person name="Grimwood J."/>
            <person name="Schmutz J."/>
            <person name="Mcdaniel S.F."/>
        </authorList>
    </citation>
    <scope>NUCLEOTIDE SEQUENCE</scope>
    <source>
        <strain evidence="1">R40</strain>
    </source>
</reference>
<protein>
    <submittedName>
        <fullName evidence="1">Uncharacterized protein</fullName>
    </submittedName>
</protein>
<comment type="caution">
    <text evidence="1">The sequence shown here is derived from an EMBL/GenBank/DDBJ whole genome shotgun (WGS) entry which is preliminary data.</text>
</comment>
<sequence>MRRRNGKQFGVLRQPVDLIARLEESGKRNIQNPHIEVMLQYYRKHIGREKYKYDLTDSKWIDIDCIICTVTLTYNPGNEVYSLDSNDAEHLRQFLTDKNAR</sequence>
<gene>
    <name evidence="1" type="ORF">KC19_VG115000</name>
</gene>
<keyword evidence="2" id="KW-1185">Reference proteome</keyword>
<dbReference type="EMBL" id="CM026426">
    <property type="protein sequence ID" value="KAG0572664.1"/>
    <property type="molecule type" value="Genomic_DNA"/>
</dbReference>
<name>A0A8T0HP58_CERPU</name>
<dbReference type="AlphaFoldDB" id="A0A8T0HP58"/>